<dbReference type="Proteomes" id="UP001500418">
    <property type="component" value="Unassembled WGS sequence"/>
</dbReference>
<proteinExistence type="predicted"/>
<reference evidence="2 3" key="1">
    <citation type="journal article" date="2019" name="Int. J. Syst. Evol. Microbiol.">
        <title>The Global Catalogue of Microorganisms (GCM) 10K type strain sequencing project: providing services to taxonomists for standard genome sequencing and annotation.</title>
        <authorList>
            <consortium name="The Broad Institute Genomics Platform"/>
            <consortium name="The Broad Institute Genome Sequencing Center for Infectious Disease"/>
            <person name="Wu L."/>
            <person name="Ma J."/>
        </authorList>
    </citation>
    <scope>NUCLEOTIDE SEQUENCE [LARGE SCALE GENOMIC DNA]</scope>
    <source>
        <strain evidence="2 3">JCM 11444</strain>
    </source>
</reference>
<feature type="region of interest" description="Disordered" evidence="1">
    <location>
        <begin position="190"/>
        <end position="243"/>
    </location>
</feature>
<evidence type="ECO:0000256" key="1">
    <source>
        <dbReference type="SAM" id="MobiDB-lite"/>
    </source>
</evidence>
<protein>
    <submittedName>
        <fullName evidence="2">Uncharacterized protein</fullName>
    </submittedName>
</protein>
<sequence>MGSINPTEDEAPPGQPTATPGGQFTAWTPPRRLVVPLDRHLDPVRRDVGQHLDVDAAPAAAPVGHRDLETSPTRVSGQVRSARTTASAVRCTSAEPDPTTRIFCGMPTATIPLPVEVTDLCQVLQDQAEPRAALSRLVVFHALTSGELRTLLTTELRDGRLFLPNRAALCYTSTVDEVGLVEYNLRNAGPRAKAPATATSRGPEAPGLARLTDEVRSPGRRNARVGSTEVSEAVRGHQGTSIA</sequence>
<feature type="region of interest" description="Disordered" evidence="1">
    <location>
        <begin position="1"/>
        <end position="29"/>
    </location>
</feature>
<keyword evidence="3" id="KW-1185">Reference proteome</keyword>
<dbReference type="EMBL" id="BAAAID010000060">
    <property type="protein sequence ID" value="GAA0948878.1"/>
    <property type="molecule type" value="Genomic_DNA"/>
</dbReference>
<evidence type="ECO:0000313" key="2">
    <source>
        <dbReference type="EMBL" id="GAA0948878.1"/>
    </source>
</evidence>
<organism evidence="2 3">
    <name type="scientific">Streptomyces rhizosphaericus</name>
    <dbReference type="NCBI Taxonomy" id="114699"/>
    <lineage>
        <taxon>Bacteria</taxon>
        <taxon>Bacillati</taxon>
        <taxon>Actinomycetota</taxon>
        <taxon>Actinomycetes</taxon>
        <taxon>Kitasatosporales</taxon>
        <taxon>Streptomycetaceae</taxon>
        <taxon>Streptomyces</taxon>
        <taxon>Streptomyces violaceusniger group</taxon>
    </lineage>
</organism>
<gene>
    <name evidence="2" type="ORF">GCM10009575_070510</name>
</gene>
<accession>A0ABN1QXH9</accession>
<comment type="caution">
    <text evidence="2">The sequence shown here is derived from an EMBL/GenBank/DDBJ whole genome shotgun (WGS) entry which is preliminary data.</text>
</comment>
<name>A0ABN1QXH9_9ACTN</name>
<evidence type="ECO:0000313" key="3">
    <source>
        <dbReference type="Proteomes" id="UP001500418"/>
    </source>
</evidence>